<dbReference type="Gene3D" id="3.40.50.2000">
    <property type="entry name" value="Glycogen Phosphorylase B"/>
    <property type="match status" value="1"/>
</dbReference>
<keyword evidence="3" id="KW-1185">Reference proteome</keyword>
<dbReference type="InterPro" id="IPR001296">
    <property type="entry name" value="Glyco_trans_1"/>
</dbReference>
<feature type="domain" description="Glycosyl transferase family 1" evidence="1">
    <location>
        <begin position="155"/>
        <end position="286"/>
    </location>
</feature>
<dbReference type="OrthoDB" id="4120at10239"/>
<dbReference type="RefSeq" id="YP_009362804.1">
    <property type="nucleotide sequence ID" value="NC_034625.1"/>
</dbReference>
<dbReference type="PANTHER" id="PTHR12526:SF630">
    <property type="entry name" value="GLYCOSYLTRANSFERASE"/>
    <property type="match status" value="1"/>
</dbReference>
<dbReference type="EMBL" id="KY744230">
    <property type="protein sequence ID" value="ARQ96487.1"/>
    <property type="molecule type" value="Genomic_DNA"/>
</dbReference>
<name>A0A1X9SJR9_9VIRU</name>
<dbReference type="GeneID" id="32878708"/>
<reference evidence="2 3" key="1">
    <citation type="journal article" date="2017" name="Viruses">
        <title>Differentiation and structure in Sulfolobus islandicus rod-shaped virus populations.</title>
        <authorList>
            <person name="Bautista M.A."/>
            <person name="Black J.A."/>
            <person name="Youngblut N.D."/>
            <person name="Whitaker R.J."/>
        </authorList>
    </citation>
    <scope>NUCLEOTIDE SEQUENCE [LARGE SCALE GENOMIC DNA]</scope>
</reference>
<accession>A0A1X9SJR9</accession>
<evidence type="ECO:0000313" key="2">
    <source>
        <dbReference type="EMBL" id="ARQ96487.1"/>
    </source>
</evidence>
<organism evidence="2 3">
    <name type="scientific">Sulfolobus islandicus rod-shaped virus 10</name>
    <dbReference type="NCBI Taxonomy" id="1983545"/>
    <lineage>
        <taxon>Viruses</taxon>
        <taxon>Adnaviria</taxon>
        <taxon>Zilligvirae</taxon>
        <taxon>Taleaviricota</taxon>
        <taxon>Tokiviricetes</taxon>
        <taxon>Ligamenvirales</taxon>
        <taxon>Rudiviridae</taxon>
        <taxon>Usarudivirus</taxon>
        <taxon>Usarudivirus acidum</taxon>
        <taxon>Usarudivirus SIRV10</taxon>
    </lineage>
</organism>
<sequence>MEVSNTVRHKTVILTMNYSSIRNVSEDIAQVLRKNGEIVTISTNPYLIPQSDKLIIFMPFHPPSLNPYLYAFREFKGKKYFYTTCDGLPNTNIVNQYLLENIIFIPNSKFTAQNLQEVGLQTDLPVFHGINFEIVEKAEKLSQQLKQKLDKDFPNTIKFGIVSGLTKRKNMDLMLKVFQEINTKIPELAKKVHFFVISHKDFKNYEVPANVHFVAEFGLNPREYIYAFYKVMDFVIVPSGTEGFGLPVLESMAMGTPVIHQLMPPFDEFTSWQWNLLIKSNEVEEYYDKTHGQKWKIHKFDIHDMINAILIASELKDREERSRNLKELAKRYNIENLYVRFLE</sequence>
<dbReference type="GO" id="GO:0016757">
    <property type="term" value="F:glycosyltransferase activity"/>
    <property type="evidence" value="ECO:0007669"/>
    <property type="project" value="InterPro"/>
</dbReference>
<dbReference type="SUPFAM" id="SSF53756">
    <property type="entry name" value="UDP-Glycosyltransferase/glycogen phosphorylase"/>
    <property type="match status" value="1"/>
</dbReference>
<dbReference type="Proteomes" id="UP000203064">
    <property type="component" value="Segment"/>
</dbReference>
<dbReference type="PANTHER" id="PTHR12526">
    <property type="entry name" value="GLYCOSYLTRANSFERASE"/>
    <property type="match status" value="1"/>
</dbReference>
<dbReference type="Pfam" id="PF00534">
    <property type="entry name" value="Glycos_transf_1"/>
    <property type="match status" value="1"/>
</dbReference>
<protein>
    <recommendedName>
        <fullName evidence="1">Glycosyl transferase family 1 domain-containing protein</fullName>
    </recommendedName>
</protein>
<evidence type="ECO:0000259" key="1">
    <source>
        <dbReference type="Pfam" id="PF00534"/>
    </source>
</evidence>
<dbReference type="KEGG" id="vg:32878708"/>
<proteinExistence type="predicted"/>
<evidence type="ECO:0000313" key="3">
    <source>
        <dbReference type="Proteomes" id="UP000203064"/>
    </source>
</evidence>